<dbReference type="Gene3D" id="2.60.40.230">
    <property type="entry name" value="Neocarzinostatin-like"/>
    <property type="match status" value="1"/>
</dbReference>
<dbReference type="InterPro" id="IPR002186">
    <property type="entry name" value="Neocarzinostatin_fam"/>
</dbReference>
<protein>
    <submittedName>
        <fullName evidence="6">Neocarzinostatin family protein</fullName>
    </submittedName>
</protein>
<evidence type="ECO:0000256" key="5">
    <source>
        <dbReference type="ARBA" id="ARBA00023157"/>
    </source>
</evidence>
<dbReference type="EMBL" id="FQVU01000004">
    <property type="protein sequence ID" value="SHH05585.1"/>
    <property type="molecule type" value="Genomic_DNA"/>
</dbReference>
<accession>A0A1M5PUN7</accession>
<evidence type="ECO:0000256" key="3">
    <source>
        <dbReference type="ARBA" id="ARBA00023022"/>
    </source>
</evidence>
<dbReference type="SUPFAM" id="SSF49319">
    <property type="entry name" value="Actinoxanthin-like"/>
    <property type="match status" value="1"/>
</dbReference>
<organism evidence="6 7">
    <name type="scientific">Jatrophihabitans endophyticus</name>
    <dbReference type="NCBI Taxonomy" id="1206085"/>
    <lineage>
        <taxon>Bacteria</taxon>
        <taxon>Bacillati</taxon>
        <taxon>Actinomycetota</taxon>
        <taxon>Actinomycetes</taxon>
        <taxon>Jatrophihabitantales</taxon>
        <taxon>Jatrophihabitantaceae</taxon>
        <taxon>Jatrophihabitans</taxon>
    </lineage>
</organism>
<comment type="similarity">
    <text evidence="1">Belongs to the neocarzinostatin family.</text>
</comment>
<evidence type="ECO:0000313" key="6">
    <source>
        <dbReference type="EMBL" id="SHH05585.1"/>
    </source>
</evidence>
<dbReference type="InterPro" id="IPR006311">
    <property type="entry name" value="TAT_signal"/>
</dbReference>
<keyword evidence="2" id="KW-0929">Antimicrobial</keyword>
<name>A0A1M5PUN7_9ACTN</name>
<dbReference type="Proteomes" id="UP000186132">
    <property type="component" value="Unassembled WGS sequence"/>
</dbReference>
<dbReference type="PRINTS" id="PR01885">
    <property type="entry name" value="MACROMOMYCIN"/>
</dbReference>
<evidence type="ECO:0000256" key="1">
    <source>
        <dbReference type="ARBA" id="ARBA00010648"/>
    </source>
</evidence>
<dbReference type="InterPro" id="IPR027273">
    <property type="entry name" value="Neocarzinostatin-like"/>
</dbReference>
<keyword evidence="5" id="KW-1015">Disulfide bond</keyword>
<keyword evidence="4" id="KW-0238">DNA-binding</keyword>
<dbReference type="RefSeq" id="WP_073391404.1">
    <property type="nucleotide sequence ID" value="NZ_FQVU01000004.1"/>
</dbReference>
<keyword evidence="3" id="KW-0044">Antibiotic</keyword>
<dbReference type="PROSITE" id="PS51318">
    <property type="entry name" value="TAT"/>
    <property type="match status" value="1"/>
</dbReference>
<evidence type="ECO:0000256" key="2">
    <source>
        <dbReference type="ARBA" id="ARBA00022529"/>
    </source>
</evidence>
<dbReference type="AlphaFoldDB" id="A0A1M5PUN7"/>
<keyword evidence="7" id="KW-1185">Reference proteome</keyword>
<evidence type="ECO:0000256" key="4">
    <source>
        <dbReference type="ARBA" id="ARBA00023125"/>
    </source>
</evidence>
<dbReference type="NCBIfam" id="NF040680">
    <property type="entry name" value="chromo_anti"/>
    <property type="match status" value="1"/>
</dbReference>
<sequence length="162" mass="15756">MPQNISTPVPDGRRRRRTAALGAGVLGLALGGALVAAPSAFAAGTLTVTPSTGLGSTASVTVRGTGFTPNASLYVAECDVTAAAGTACKQASYVVVTTNASGAFGPTTLSVSKTFTGWNGATGTSGATVTCKGAATAHQCAVQTSNTANGAADIATRNITFA</sequence>
<dbReference type="GO" id="GO:0042742">
    <property type="term" value="P:defense response to bacterium"/>
    <property type="evidence" value="ECO:0007669"/>
    <property type="project" value="UniProtKB-KW"/>
</dbReference>
<proteinExistence type="inferred from homology"/>
<dbReference type="GO" id="GO:0003677">
    <property type="term" value="F:DNA binding"/>
    <property type="evidence" value="ECO:0007669"/>
    <property type="project" value="UniProtKB-KW"/>
</dbReference>
<evidence type="ECO:0000313" key="7">
    <source>
        <dbReference type="Proteomes" id="UP000186132"/>
    </source>
</evidence>
<reference evidence="6 7" key="1">
    <citation type="submission" date="2016-11" db="EMBL/GenBank/DDBJ databases">
        <authorList>
            <person name="Jaros S."/>
            <person name="Januszkiewicz K."/>
            <person name="Wedrychowicz H."/>
        </authorList>
    </citation>
    <scope>NUCLEOTIDE SEQUENCE [LARGE SCALE GENOMIC DNA]</scope>
    <source>
        <strain evidence="6 7">DSM 45627</strain>
    </source>
</reference>
<gene>
    <name evidence="6" type="ORF">SAMN05443575_3203</name>
</gene>
<dbReference type="Pfam" id="PF00960">
    <property type="entry name" value="Neocarzinostat"/>
    <property type="match status" value="1"/>
</dbReference>